<evidence type="ECO:0000313" key="7">
    <source>
        <dbReference type="Proteomes" id="UP001054889"/>
    </source>
</evidence>
<keyword evidence="7" id="KW-1185">Reference proteome</keyword>
<evidence type="ECO:0000313" key="6">
    <source>
        <dbReference type="EMBL" id="GJN06453.1"/>
    </source>
</evidence>
<evidence type="ECO:0000256" key="5">
    <source>
        <dbReference type="SAM" id="SignalP"/>
    </source>
</evidence>
<dbReference type="PANTHER" id="PTHR22835">
    <property type="entry name" value="ZINC FINGER FYVE DOMAIN CONTAINING PROTEIN"/>
    <property type="match status" value="1"/>
</dbReference>
<dbReference type="PANTHER" id="PTHR22835:SF559">
    <property type="entry name" value="OS01G0215500 PROTEIN"/>
    <property type="match status" value="1"/>
</dbReference>
<dbReference type="InterPro" id="IPR035669">
    <property type="entry name" value="SGNH_plant_lipase-like"/>
</dbReference>
<accession>A0AAV5D7P7</accession>
<dbReference type="GO" id="GO:0016788">
    <property type="term" value="F:hydrolase activity, acting on ester bonds"/>
    <property type="evidence" value="ECO:0007669"/>
    <property type="project" value="InterPro"/>
</dbReference>
<dbReference type="Proteomes" id="UP001054889">
    <property type="component" value="Unassembled WGS sequence"/>
</dbReference>
<feature type="signal peptide" evidence="5">
    <location>
        <begin position="1"/>
        <end position="21"/>
    </location>
</feature>
<organism evidence="6 7">
    <name type="scientific">Eleusine coracana subsp. coracana</name>
    <dbReference type="NCBI Taxonomy" id="191504"/>
    <lineage>
        <taxon>Eukaryota</taxon>
        <taxon>Viridiplantae</taxon>
        <taxon>Streptophyta</taxon>
        <taxon>Embryophyta</taxon>
        <taxon>Tracheophyta</taxon>
        <taxon>Spermatophyta</taxon>
        <taxon>Magnoliopsida</taxon>
        <taxon>Liliopsida</taxon>
        <taxon>Poales</taxon>
        <taxon>Poaceae</taxon>
        <taxon>PACMAD clade</taxon>
        <taxon>Chloridoideae</taxon>
        <taxon>Cynodonteae</taxon>
        <taxon>Eleusininae</taxon>
        <taxon>Eleusine</taxon>
    </lineage>
</organism>
<dbReference type="InterPro" id="IPR036514">
    <property type="entry name" value="SGNH_hydro_sf"/>
</dbReference>
<feature type="chain" id="PRO_5043517686" description="GDSL esterase/lipase" evidence="5">
    <location>
        <begin position="22"/>
        <end position="372"/>
    </location>
</feature>
<dbReference type="SUPFAM" id="SSF52266">
    <property type="entry name" value="SGNH hydrolase"/>
    <property type="match status" value="1"/>
</dbReference>
<reference evidence="6" key="2">
    <citation type="submission" date="2021-12" db="EMBL/GenBank/DDBJ databases">
        <title>Resequencing data analysis of finger millet.</title>
        <authorList>
            <person name="Hatakeyama M."/>
            <person name="Aluri S."/>
            <person name="Balachadran M.T."/>
            <person name="Sivarajan S.R."/>
            <person name="Poveda L."/>
            <person name="Shimizu-Inatsugi R."/>
            <person name="Schlapbach R."/>
            <person name="Sreeman S.M."/>
            <person name="Shimizu K.K."/>
        </authorList>
    </citation>
    <scope>NUCLEOTIDE SEQUENCE</scope>
</reference>
<evidence type="ECO:0000256" key="1">
    <source>
        <dbReference type="ARBA" id="ARBA00008668"/>
    </source>
</evidence>
<evidence type="ECO:0008006" key="8">
    <source>
        <dbReference type="Google" id="ProtNLM"/>
    </source>
</evidence>
<keyword evidence="2 5" id="KW-0732">Signal</keyword>
<comment type="similarity">
    <text evidence="1">Belongs to the 'GDSL' lipolytic enzyme family.</text>
</comment>
<dbReference type="CDD" id="cd01837">
    <property type="entry name" value="SGNH_plant_lipase_like"/>
    <property type="match status" value="1"/>
</dbReference>
<evidence type="ECO:0000256" key="2">
    <source>
        <dbReference type="ARBA" id="ARBA00022729"/>
    </source>
</evidence>
<evidence type="ECO:0000256" key="3">
    <source>
        <dbReference type="ARBA" id="ARBA00022801"/>
    </source>
</evidence>
<proteinExistence type="inferred from homology"/>
<keyword evidence="4" id="KW-0325">Glycoprotein</keyword>
<name>A0AAV5D7P7_ELECO</name>
<protein>
    <recommendedName>
        <fullName evidence="8">GDSL esterase/lipase</fullName>
    </recommendedName>
</protein>
<keyword evidence="3" id="KW-0378">Hydrolase</keyword>
<gene>
    <name evidence="6" type="primary">ga24182</name>
    <name evidence="6" type="ORF">PR202_ga24182</name>
</gene>
<dbReference type="AlphaFoldDB" id="A0AAV5D7P7"/>
<comment type="caution">
    <text evidence="6">The sequence shown here is derived from an EMBL/GenBank/DDBJ whole genome shotgun (WGS) entry which is preliminary data.</text>
</comment>
<dbReference type="EMBL" id="BQKI01000012">
    <property type="protein sequence ID" value="GJN06453.1"/>
    <property type="molecule type" value="Genomic_DNA"/>
</dbReference>
<reference evidence="6" key="1">
    <citation type="journal article" date="2018" name="DNA Res.">
        <title>Multiple hybrid de novo genome assembly of finger millet, an orphan allotetraploid crop.</title>
        <authorList>
            <person name="Hatakeyama M."/>
            <person name="Aluri S."/>
            <person name="Balachadran M.T."/>
            <person name="Sivarajan S.R."/>
            <person name="Patrignani A."/>
            <person name="Gruter S."/>
            <person name="Poveda L."/>
            <person name="Shimizu-Inatsugi R."/>
            <person name="Baeten J."/>
            <person name="Francoijs K.J."/>
            <person name="Nataraja K.N."/>
            <person name="Reddy Y.A.N."/>
            <person name="Phadnis S."/>
            <person name="Ravikumar R.L."/>
            <person name="Schlapbach R."/>
            <person name="Sreeman S.M."/>
            <person name="Shimizu K.K."/>
        </authorList>
    </citation>
    <scope>NUCLEOTIDE SEQUENCE</scope>
</reference>
<dbReference type="InterPro" id="IPR001087">
    <property type="entry name" value="GDSL"/>
</dbReference>
<dbReference type="Gene3D" id="3.40.50.1110">
    <property type="entry name" value="SGNH hydrolase"/>
    <property type="match status" value="1"/>
</dbReference>
<sequence>MGRIVLCLQIFLLLQCNSCDSTQSKYTSIFSFGDSYTDTGNIAIIWSAPASDLLVTKPPYGMTFFGHPTGRISDGRLAIDFIAEALGLPFLPPSHSANESFLQGANFAVAGGTALNQTFFVENGDHFSAPDNVSLSDQLGWFDAMKPSLCNSARACEDYFARALFFVGEFGWNDYGFMLLSDRSVDEVRSHTPQVVGMISAATEKLIKEGGKTVVVSGLTAMGCATGNLVLFESQNEADYEPDTGCLKDLNSLCRDHNLQLRRALTQLNGRYPGVRIIYADLYTPIVNFVLTPERYGFNGTDGALRCCCGGGGGRFNYNAIMPCGMPGVSACANPSAYVNWDGVHLTEAANHHIADGWLKGPYAHPPILSTI</sequence>
<dbReference type="Pfam" id="PF00657">
    <property type="entry name" value="Lipase_GDSL"/>
    <property type="match status" value="1"/>
</dbReference>
<evidence type="ECO:0000256" key="4">
    <source>
        <dbReference type="ARBA" id="ARBA00023180"/>
    </source>
</evidence>